<evidence type="ECO:0000313" key="2">
    <source>
        <dbReference type="Proteomes" id="UP000663918"/>
    </source>
</evidence>
<dbReference type="PANTHER" id="PTHR13696:SF96">
    <property type="entry name" value="COBQ_COBB_MIND_PARA NUCLEOTIDE BINDING DOMAIN-CONTAINING PROTEIN"/>
    <property type="match status" value="1"/>
</dbReference>
<dbReference type="InterPro" id="IPR015223">
    <property type="entry name" value="MipZ"/>
</dbReference>
<name>A0A975GWZ1_9CAUL</name>
<keyword evidence="2" id="KW-1185">Reference proteome</keyword>
<dbReference type="CDD" id="cd02042">
    <property type="entry name" value="ParAB_family"/>
    <property type="match status" value="1"/>
</dbReference>
<evidence type="ECO:0000313" key="1">
    <source>
        <dbReference type="EMBL" id="QTC93117.1"/>
    </source>
</evidence>
<dbReference type="SUPFAM" id="SSF52540">
    <property type="entry name" value="P-loop containing nucleoside triphosphate hydrolases"/>
    <property type="match status" value="1"/>
</dbReference>
<dbReference type="PANTHER" id="PTHR13696">
    <property type="entry name" value="P-LOOP CONTAINING NUCLEOSIDE TRIPHOSPHATE HYDROLASE"/>
    <property type="match status" value="1"/>
</dbReference>
<dbReference type="Proteomes" id="UP000663918">
    <property type="component" value="Chromosome"/>
</dbReference>
<accession>A0A975GWZ1</accession>
<dbReference type="EMBL" id="CP062222">
    <property type="protein sequence ID" value="QTC93117.1"/>
    <property type="molecule type" value="Genomic_DNA"/>
</dbReference>
<dbReference type="AlphaFoldDB" id="A0A975GWZ1"/>
<reference evidence="1" key="1">
    <citation type="submission" date="2020-09" db="EMBL/GenBank/DDBJ databases">
        <title>Brevundimonas sp. LVF2 isolated from a puddle in Goettingen, Germany.</title>
        <authorList>
            <person name="Friedrich I."/>
            <person name="Klassen A."/>
            <person name="Hannes N."/>
            <person name="Schneider D."/>
            <person name="Hertel R."/>
            <person name="Daniel R."/>
        </authorList>
    </citation>
    <scope>NUCLEOTIDE SEQUENCE</scope>
    <source>
        <strain evidence="1">LVF2</strain>
    </source>
</reference>
<gene>
    <name evidence="1" type="ORF">IFJ75_09895</name>
</gene>
<dbReference type="InterPro" id="IPR027417">
    <property type="entry name" value="P-loop_NTPase"/>
</dbReference>
<dbReference type="Gene3D" id="3.40.50.300">
    <property type="entry name" value="P-loop containing nucleotide triphosphate hydrolases"/>
    <property type="match status" value="1"/>
</dbReference>
<dbReference type="Pfam" id="PF09140">
    <property type="entry name" value="MipZ"/>
    <property type="match status" value="1"/>
</dbReference>
<dbReference type="RefSeq" id="WP_207932393.1">
    <property type="nucleotide sequence ID" value="NZ_CP062222.1"/>
</dbReference>
<sequence length="280" mass="30400">MAQPQVVVVGNEKGGAGKSTLAIHIVVGLLHAGHKVAIIDLDLRQRSLSHFFANRAAWTAANGHVLPMPTEPDLGDGKALARASDEDQLATFEAAYAQCGEVDIILIDTPGGDTALSRAAHARADQIVTPMNDSFVDFDLLGQVDPVTLELLKPSIYSESVWEARKQRAIKEGRHATIDWLVVTNRLAVAEARNRRRLEERMAKLAKRVGFRVGPGLRDRVIYRELFPFGLTVADLSNDVRPVAVSLAHVAARQEMRNLMMAMGLDEASLNSLSALDAAA</sequence>
<dbReference type="KEGG" id="bgoe:IFJ75_09895"/>
<proteinExistence type="predicted"/>
<protein>
    <submittedName>
        <fullName evidence="1">P-loop NTPase</fullName>
    </submittedName>
</protein>
<organism evidence="1 2">
    <name type="scientific">Brevundimonas goettingensis</name>
    <dbReference type="NCBI Taxonomy" id="2774190"/>
    <lineage>
        <taxon>Bacteria</taxon>
        <taxon>Pseudomonadati</taxon>
        <taxon>Pseudomonadota</taxon>
        <taxon>Alphaproteobacteria</taxon>
        <taxon>Caulobacterales</taxon>
        <taxon>Caulobacteraceae</taxon>
        <taxon>Brevundimonas</taxon>
    </lineage>
</organism>
<dbReference type="InterPro" id="IPR050678">
    <property type="entry name" value="DNA_Partitioning_ATPase"/>
</dbReference>